<evidence type="ECO:0000313" key="1">
    <source>
        <dbReference type="EMBL" id="ADG77215.1"/>
    </source>
</evidence>
<dbReference type="AlphaFoldDB" id="D5USE8"/>
<reference evidence="1 2" key="2">
    <citation type="journal article" date="2011" name="Stand. Genomic Sci.">
        <title>Complete genome sequence of Tsukamurella paurometabola type strain (no. 33).</title>
        <authorList>
            <person name="Munk A.C."/>
            <person name="Lapidus A."/>
            <person name="Lucas S."/>
            <person name="Nolan M."/>
            <person name="Tice H."/>
            <person name="Cheng J.F."/>
            <person name="Del Rio T.G."/>
            <person name="Goodwin L."/>
            <person name="Pitluck S."/>
            <person name="Liolios K."/>
            <person name="Huntemann M."/>
            <person name="Ivanova N."/>
            <person name="Mavromatis K."/>
            <person name="Mikhailova N."/>
            <person name="Pati A."/>
            <person name="Chen A."/>
            <person name="Palaniappan K."/>
            <person name="Tapia R."/>
            <person name="Han C."/>
            <person name="Land M."/>
            <person name="Hauser L."/>
            <person name="Chang Y.J."/>
            <person name="Jeffries C.D."/>
            <person name="Brettin T."/>
            <person name="Yasawong M."/>
            <person name="Brambilla E.M."/>
            <person name="Rohde M."/>
            <person name="Sikorski J."/>
            <person name="Goker M."/>
            <person name="Detter J.C."/>
            <person name="Woyke T."/>
            <person name="Bristow J."/>
            <person name="Eisen J.A."/>
            <person name="Markowitz V."/>
            <person name="Hugenholtz P."/>
            <person name="Kyrpides N.C."/>
            <person name="Klenk H.P."/>
        </authorList>
    </citation>
    <scope>NUCLEOTIDE SEQUENCE [LARGE SCALE GENOMIC DNA]</scope>
    <source>
        <strain evidence="2">ATCC 8368 / DSM 20162 / CCUG 35730 / CIP 100753 / JCM 10117 / KCTC 9821 / NBRC 16120 / NCIMB 702349 / NCTC 13040</strain>
    </source>
</reference>
<gene>
    <name evidence="1" type="ordered locus">Tpau_0575</name>
</gene>
<dbReference type="STRING" id="521096.Tpau_0575"/>
<dbReference type="InterPro" id="IPR008775">
    <property type="entry name" value="Phytyl_CoA_dOase-like"/>
</dbReference>
<dbReference type="GO" id="GO:0016706">
    <property type="term" value="F:2-oxoglutarate-dependent dioxygenase activity"/>
    <property type="evidence" value="ECO:0007669"/>
    <property type="project" value="UniProtKB-ARBA"/>
</dbReference>
<dbReference type="EMBL" id="CP001966">
    <property type="protein sequence ID" value="ADG77215.1"/>
    <property type="molecule type" value="Genomic_DNA"/>
</dbReference>
<proteinExistence type="predicted"/>
<dbReference type="Proteomes" id="UP000001213">
    <property type="component" value="Chromosome"/>
</dbReference>
<dbReference type="Pfam" id="PF05721">
    <property type="entry name" value="PhyH"/>
    <property type="match status" value="1"/>
</dbReference>
<dbReference type="eggNOG" id="ENOG502Z7XA">
    <property type="taxonomic scope" value="Bacteria"/>
</dbReference>
<dbReference type="KEGG" id="tpr:Tpau_0575"/>
<protein>
    <recommendedName>
        <fullName evidence="3">Phytanoyl-CoA dioxygenase (PhyH)</fullName>
    </recommendedName>
</protein>
<sequence>MLTDAQVEDFIRNGFVRLDGAFSAATAAAARAILWDELTATAGCRPDAPSTWVQPVVRLGDHGEEPFRVAATAPAISEAANRLVGSGRWLPRVSLGTFPVRFPSDEDPVDTGWHIDASFPGEDPGNFLRWRVNHRSDGRALLMLFLFSDTGPDDAPTRIRVGSHLRMAAALQRYGDTGVEVFGMRDEYEATEDLPEAHATGSAGDVYLCHPFLVHAAQPLRPGRGRGPRFLAQPPLLPRYRTDLDRRRTAHTPVERAILLGT</sequence>
<keyword evidence="2" id="KW-1185">Reference proteome</keyword>
<dbReference type="Gene3D" id="2.60.120.620">
    <property type="entry name" value="q2cbj1_9rhob like domain"/>
    <property type="match status" value="1"/>
</dbReference>
<dbReference type="RefSeq" id="WP_013125257.1">
    <property type="nucleotide sequence ID" value="NC_014158.1"/>
</dbReference>
<reference evidence="2" key="1">
    <citation type="submission" date="2010-03" db="EMBL/GenBank/DDBJ databases">
        <title>The complete chromosome of Tsukamurella paurometabola DSM 20162.</title>
        <authorList>
            <consortium name="US DOE Joint Genome Institute (JGI-PGF)"/>
            <person name="Lucas S."/>
            <person name="Copeland A."/>
            <person name="Lapidus A."/>
            <person name="Glavina del Rio T."/>
            <person name="Dalin E."/>
            <person name="Tice H."/>
            <person name="Bruce D."/>
            <person name="Goodwin L."/>
            <person name="Pitluck S."/>
            <person name="Kyrpides N."/>
            <person name="Mavromatis K."/>
            <person name="Ivanova N."/>
            <person name="Mikhailova N."/>
            <person name="Munk A.C."/>
            <person name="Brettin T."/>
            <person name="Detter J.C."/>
            <person name="Tapia R."/>
            <person name="Han C."/>
            <person name="Larimer F."/>
            <person name="Land M."/>
            <person name="Hauser L."/>
            <person name="Markowitz V."/>
            <person name="Cheng J.-F."/>
            <person name="Hugenholtz P."/>
            <person name="Woyke T."/>
            <person name="Wu D."/>
            <person name="Jando M."/>
            <person name="Brambilla E."/>
            <person name="Klenk H.-P."/>
            <person name="Eisen J.A."/>
        </authorList>
    </citation>
    <scope>NUCLEOTIDE SEQUENCE [LARGE SCALE GENOMIC DNA]</scope>
    <source>
        <strain evidence="2">ATCC 8368 / DSM 20162 / CCUG 35730 / CIP 100753 / JCM 10117 / KCTC 9821 / NBRC 16120 / NCIMB 702349 / NCTC 13040</strain>
    </source>
</reference>
<evidence type="ECO:0000313" key="2">
    <source>
        <dbReference type="Proteomes" id="UP000001213"/>
    </source>
</evidence>
<dbReference type="HOGENOM" id="CLU_053011_1_0_11"/>
<accession>D5USE8</accession>
<organism evidence="1 2">
    <name type="scientific">Tsukamurella paurometabola (strain ATCC 8368 / DSM 20162 / CCUG 35730 / CIP 100753 / JCM 10117 / KCTC 9821 / NBRC 16120 / NCIMB 702349 / NCTC 13040)</name>
    <name type="common">Corynebacterium paurometabolum</name>
    <dbReference type="NCBI Taxonomy" id="521096"/>
    <lineage>
        <taxon>Bacteria</taxon>
        <taxon>Bacillati</taxon>
        <taxon>Actinomycetota</taxon>
        <taxon>Actinomycetes</taxon>
        <taxon>Mycobacteriales</taxon>
        <taxon>Tsukamurellaceae</taxon>
        <taxon>Tsukamurella</taxon>
    </lineage>
</organism>
<dbReference type="SUPFAM" id="SSF51197">
    <property type="entry name" value="Clavaminate synthase-like"/>
    <property type="match status" value="1"/>
</dbReference>
<evidence type="ECO:0008006" key="3">
    <source>
        <dbReference type="Google" id="ProtNLM"/>
    </source>
</evidence>
<name>D5USE8_TSUPD</name>